<accession>A0A2N5WWY6</accession>
<evidence type="ECO:0000256" key="8">
    <source>
        <dbReference type="ARBA" id="ARBA00023306"/>
    </source>
</evidence>
<dbReference type="SUPFAM" id="SSF56349">
    <property type="entry name" value="DNA breaking-rejoining enzymes"/>
    <property type="match status" value="1"/>
</dbReference>
<dbReference type="OrthoDB" id="8610787at2"/>
<comment type="caution">
    <text evidence="12">The sequence shown here is derived from an EMBL/GenBank/DDBJ whole genome shotgun (WGS) entry which is preliminary data.</text>
</comment>
<keyword evidence="2" id="KW-0963">Cytoplasm</keyword>
<dbReference type="PROSITE" id="PS51898">
    <property type="entry name" value="TYR_RECOMBINASE"/>
    <property type="match status" value="1"/>
</dbReference>
<dbReference type="Gene3D" id="1.10.443.10">
    <property type="entry name" value="Intergrase catalytic core"/>
    <property type="match status" value="1"/>
</dbReference>
<keyword evidence="3" id="KW-0132">Cell division</keyword>
<dbReference type="PANTHER" id="PTHR30349">
    <property type="entry name" value="PHAGE INTEGRASE-RELATED"/>
    <property type="match status" value="1"/>
</dbReference>
<evidence type="ECO:0000256" key="1">
    <source>
        <dbReference type="ARBA" id="ARBA00004496"/>
    </source>
</evidence>
<evidence type="ECO:0000259" key="10">
    <source>
        <dbReference type="PROSITE" id="PS51898"/>
    </source>
</evidence>
<dbReference type="InterPro" id="IPR013762">
    <property type="entry name" value="Integrase-like_cat_sf"/>
</dbReference>
<dbReference type="GO" id="GO:0015074">
    <property type="term" value="P:DNA integration"/>
    <property type="evidence" value="ECO:0007669"/>
    <property type="project" value="UniProtKB-KW"/>
</dbReference>
<keyword evidence="7" id="KW-0233">DNA recombination</keyword>
<dbReference type="Proteomes" id="UP000235005">
    <property type="component" value="Unassembled WGS sequence"/>
</dbReference>
<dbReference type="Gene3D" id="1.10.150.130">
    <property type="match status" value="1"/>
</dbReference>
<evidence type="ECO:0000313" key="12">
    <source>
        <dbReference type="EMBL" id="PLW66755.1"/>
    </source>
</evidence>
<keyword evidence="4" id="KW-0159">Chromosome partition</keyword>
<organism evidence="12 13">
    <name type="scientific">Pseudohalioglobus lutimaris</name>
    <dbReference type="NCBI Taxonomy" id="1737061"/>
    <lineage>
        <taxon>Bacteria</taxon>
        <taxon>Pseudomonadati</taxon>
        <taxon>Pseudomonadota</taxon>
        <taxon>Gammaproteobacteria</taxon>
        <taxon>Cellvibrionales</taxon>
        <taxon>Halieaceae</taxon>
        <taxon>Pseudohalioglobus</taxon>
    </lineage>
</organism>
<sequence>MRRSPLACFDAMEHIDDSHAPEGLSSGQVKDYEMARGFLQQYTGSVATFNSYRREIERLLHWCWHIALKTLDELKRDDIEDFIRFCQRPPAAWIGVKKAPRFLEKQGERIPNPEWRPFVATVAKSAFKQGQVPSKKDYVASNNSIKQLMAICSSFYQYLLLEEYTYTNPVALIRQKSKFVQSRQGHTKVRRLSPTQWQMVVDTAEQMAAERPESHERTLFMLSMLYSMYLRISELAASERWVPTMNDFHQDQDGLWWFTTVGKGNKERQIAVSDAMLAALKRWRKFQGLSALPSPADDSPLLPVHRGKGPMSNATHIRAIIQECFDNAIQNLARQGQSEAAESMMDATVHWLRHTGISDDVKIRPREHVRDDAGHSSGAITDKYIDIELKERHKSAKKKKIVSG</sequence>
<dbReference type="InterPro" id="IPR002104">
    <property type="entry name" value="Integrase_catalytic"/>
</dbReference>
<dbReference type="GO" id="GO:0006310">
    <property type="term" value="P:DNA recombination"/>
    <property type="evidence" value="ECO:0007669"/>
    <property type="project" value="UniProtKB-KW"/>
</dbReference>
<dbReference type="GO" id="GO:0007059">
    <property type="term" value="P:chromosome segregation"/>
    <property type="evidence" value="ECO:0007669"/>
    <property type="project" value="UniProtKB-KW"/>
</dbReference>
<gene>
    <name evidence="12" type="ORF">C0039_20105</name>
</gene>
<comment type="subcellular location">
    <subcellularLocation>
        <location evidence="1">Cytoplasm</location>
    </subcellularLocation>
</comment>
<evidence type="ECO:0000256" key="3">
    <source>
        <dbReference type="ARBA" id="ARBA00022618"/>
    </source>
</evidence>
<name>A0A2N5WWY6_9GAMM</name>
<keyword evidence="13" id="KW-1185">Reference proteome</keyword>
<evidence type="ECO:0000256" key="4">
    <source>
        <dbReference type="ARBA" id="ARBA00022829"/>
    </source>
</evidence>
<keyword evidence="5" id="KW-0229">DNA integration</keyword>
<dbReference type="GO" id="GO:0051301">
    <property type="term" value="P:cell division"/>
    <property type="evidence" value="ECO:0007669"/>
    <property type="project" value="UniProtKB-KW"/>
</dbReference>
<dbReference type="AlphaFoldDB" id="A0A2N5WWY6"/>
<dbReference type="InterPro" id="IPR011010">
    <property type="entry name" value="DNA_brk_join_enz"/>
</dbReference>
<dbReference type="Pfam" id="PF00589">
    <property type="entry name" value="Phage_integrase"/>
    <property type="match status" value="1"/>
</dbReference>
<proteinExistence type="predicted"/>
<evidence type="ECO:0000256" key="5">
    <source>
        <dbReference type="ARBA" id="ARBA00022908"/>
    </source>
</evidence>
<dbReference type="GO" id="GO:0003677">
    <property type="term" value="F:DNA binding"/>
    <property type="evidence" value="ECO:0007669"/>
    <property type="project" value="UniProtKB-UniRule"/>
</dbReference>
<evidence type="ECO:0000259" key="11">
    <source>
        <dbReference type="PROSITE" id="PS51900"/>
    </source>
</evidence>
<keyword evidence="6 9" id="KW-0238">DNA-binding</keyword>
<protein>
    <submittedName>
        <fullName evidence="12">Integrase</fullName>
    </submittedName>
</protein>
<dbReference type="CDD" id="cd00397">
    <property type="entry name" value="DNA_BRE_C"/>
    <property type="match status" value="1"/>
</dbReference>
<evidence type="ECO:0000256" key="6">
    <source>
        <dbReference type="ARBA" id="ARBA00023125"/>
    </source>
</evidence>
<reference evidence="12 13" key="1">
    <citation type="submission" date="2018-01" db="EMBL/GenBank/DDBJ databases">
        <title>The draft genome sequence of Halioglobus lutimaris HF004.</title>
        <authorList>
            <person name="Du Z.-J."/>
            <person name="Shi M.-J."/>
        </authorList>
    </citation>
    <scope>NUCLEOTIDE SEQUENCE [LARGE SCALE GENOMIC DNA]</scope>
    <source>
        <strain evidence="12 13">HF004</strain>
    </source>
</reference>
<evidence type="ECO:0000256" key="9">
    <source>
        <dbReference type="PROSITE-ProRule" id="PRU01248"/>
    </source>
</evidence>
<feature type="domain" description="Core-binding (CB)" evidence="11">
    <location>
        <begin position="29"/>
        <end position="160"/>
    </location>
</feature>
<dbReference type="GO" id="GO:0005737">
    <property type="term" value="C:cytoplasm"/>
    <property type="evidence" value="ECO:0007669"/>
    <property type="project" value="UniProtKB-SubCell"/>
</dbReference>
<dbReference type="InterPro" id="IPR010998">
    <property type="entry name" value="Integrase_recombinase_N"/>
</dbReference>
<dbReference type="InterPro" id="IPR044068">
    <property type="entry name" value="CB"/>
</dbReference>
<dbReference type="EMBL" id="PKUS01000049">
    <property type="protein sequence ID" value="PLW66755.1"/>
    <property type="molecule type" value="Genomic_DNA"/>
</dbReference>
<dbReference type="PROSITE" id="PS51900">
    <property type="entry name" value="CB"/>
    <property type="match status" value="1"/>
</dbReference>
<dbReference type="PANTHER" id="PTHR30349:SF77">
    <property type="entry name" value="TYROSINE RECOMBINASE XERC"/>
    <property type="match status" value="1"/>
</dbReference>
<keyword evidence="8" id="KW-0131">Cell cycle</keyword>
<feature type="domain" description="Tyr recombinase" evidence="10">
    <location>
        <begin position="187"/>
        <end position="398"/>
    </location>
</feature>
<dbReference type="InterPro" id="IPR050090">
    <property type="entry name" value="Tyrosine_recombinase_XerCD"/>
</dbReference>
<evidence type="ECO:0000256" key="7">
    <source>
        <dbReference type="ARBA" id="ARBA00023172"/>
    </source>
</evidence>
<evidence type="ECO:0000256" key="2">
    <source>
        <dbReference type="ARBA" id="ARBA00022490"/>
    </source>
</evidence>
<evidence type="ECO:0000313" key="13">
    <source>
        <dbReference type="Proteomes" id="UP000235005"/>
    </source>
</evidence>